<protein>
    <submittedName>
        <fullName evidence="2">GNAT family N-acetyltransferase</fullName>
    </submittedName>
</protein>
<dbReference type="Pfam" id="PF00583">
    <property type="entry name" value="Acetyltransf_1"/>
    <property type="match status" value="1"/>
</dbReference>
<proteinExistence type="predicted"/>
<keyword evidence="2" id="KW-0808">Transferase</keyword>
<keyword evidence="3" id="KW-1185">Reference proteome</keyword>
<dbReference type="InterPro" id="IPR016181">
    <property type="entry name" value="Acyl_CoA_acyltransferase"/>
</dbReference>
<dbReference type="InterPro" id="IPR000182">
    <property type="entry name" value="GNAT_dom"/>
</dbReference>
<dbReference type="RefSeq" id="WP_127683624.1">
    <property type="nucleotide sequence ID" value="NZ_SACM01000004.1"/>
</dbReference>
<evidence type="ECO:0000313" key="3">
    <source>
        <dbReference type="Proteomes" id="UP000288587"/>
    </source>
</evidence>
<dbReference type="CDD" id="cd04301">
    <property type="entry name" value="NAT_SF"/>
    <property type="match status" value="1"/>
</dbReference>
<organism evidence="2 3">
    <name type="scientific">Inhella crocodyli</name>
    <dbReference type="NCBI Taxonomy" id="2499851"/>
    <lineage>
        <taxon>Bacteria</taxon>
        <taxon>Pseudomonadati</taxon>
        <taxon>Pseudomonadota</taxon>
        <taxon>Betaproteobacteria</taxon>
        <taxon>Burkholderiales</taxon>
        <taxon>Sphaerotilaceae</taxon>
        <taxon>Inhella</taxon>
    </lineage>
</organism>
<feature type="domain" description="N-acetyltransferase" evidence="1">
    <location>
        <begin position="17"/>
        <end position="168"/>
    </location>
</feature>
<evidence type="ECO:0000259" key="1">
    <source>
        <dbReference type="PROSITE" id="PS51186"/>
    </source>
</evidence>
<sequence>MQWRVTLTTLAMHFEFTHLDATDAAVAHPLHALLQAAHAQEAALVGVADLPALRRSVLDLQGANDDWLGAWAGERLVGALALHADPDDEAVIAVGSLVTHPEHQRQGVASLLLHAAVVSQGRRMPLSAQVLEANAPALALLRAAKFKPVRQWVELQGGQRLRWVKLLRLPA</sequence>
<accession>A0A437LE64</accession>
<dbReference type="AlphaFoldDB" id="A0A437LE64"/>
<dbReference type="Proteomes" id="UP000288587">
    <property type="component" value="Unassembled WGS sequence"/>
</dbReference>
<dbReference type="SUPFAM" id="SSF55729">
    <property type="entry name" value="Acyl-CoA N-acyltransferases (Nat)"/>
    <property type="match status" value="1"/>
</dbReference>
<gene>
    <name evidence="2" type="ORF">EOD73_13875</name>
</gene>
<evidence type="ECO:0000313" key="2">
    <source>
        <dbReference type="EMBL" id="RVT83660.1"/>
    </source>
</evidence>
<comment type="caution">
    <text evidence="2">The sequence shown here is derived from an EMBL/GenBank/DDBJ whole genome shotgun (WGS) entry which is preliminary data.</text>
</comment>
<reference evidence="2 3" key="1">
    <citation type="submission" date="2019-01" db="EMBL/GenBank/DDBJ databases">
        <authorList>
            <person name="Chen W.-M."/>
        </authorList>
    </citation>
    <scope>NUCLEOTIDE SEQUENCE [LARGE SCALE GENOMIC DNA]</scope>
    <source>
        <strain evidence="2 3">CCP-18</strain>
    </source>
</reference>
<name>A0A437LE64_9BURK</name>
<dbReference type="GO" id="GO:0016747">
    <property type="term" value="F:acyltransferase activity, transferring groups other than amino-acyl groups"/>
    <property type="evidence" value="ECO:0007669"/>
    <property type="project" value="InterPro"/>
</dbReference>
<dbReference type="OrthoDB" id="3389160at2"/>
<dbReference type="Gene3D" id="3.40.630.30">
    <property type="match status" value="1"/>
</dbReference>
<dbReference type="PROSITE" id="PS51186">
    <property type="entry name" value="GNAT"/>
    <property type="match status" value="1"/>
</dbReference>
<dbReference type="EMBL" id="SACM01000004">
    <property type="protein sequence ID" value="RVT83660.1"/>
    <property type="molecule type" value="Genomic_DNA"/>
</dbReference>